<gene>
    <name evidence="1" type="ORF">BSAL_91210</name>
</gene>
<evidence type="ECO:0000313" key="1">
    <source>
        <dbReference type="EMBL" id="CUG85956.1"/>
    </source>
</evidence>
<evidence type="ECO:0000313" key="2">
    <source>
        <dbReference type="Proteomes" id="UP000051952"/>
    </source>
</evidence>
<dbReference type="AlphaFoldDB" id="A0A0S4J906"/>
<dbReference type="Proteomes" id="UP000051952">
    <property type="component" value="Unassembled WGS sequence"/>
</dbReference>
<dbReference type="EMBL" id="CYKH01001214">
    <property type="protein sequence ID" value="CUG85956.1"/>
    <property type="molecule type" value="Genomic_DNA"/>
</dbReference>
<organism evidence="1 2">
    <name type="scientific">Bodo saltans</name>
    <name type="common">Flagellated protozoan</name>
    <dbReference type="NCBI Taxonomy" id="75058"/>
    <lineage>
        <taxon>Eukaryota</taxon>
        <taxon>Discoba</taxon>
        <taxon>Euglenozoa</taxon>
        <taxon>Kinetoplastea</taxon>
        <taxon>Metakinetoplastina</taxon>
        <taxon>Eubodonida</taxon>
        <taxon>Bodonidae</taxon>
        <taxon>Bodo</taxon>
    </lineage>
</organism>
<name>A0A0S4J906_BODSA</name>
<sequence length="153" mass="15353">MDVAARLRNSRPKSCTVRCQSCRFATGALLSPVDAELFSTAAGALFSLATGALLSPVDAELFSTAAGALFAFATGALLSSEAGASLALATGALFSTAAGAVLTQVSHKRDITTNCLTVISAITSANNDALIKGIQKGLIPHIKVAASALLESG</sequence>
<accession>A0A0S4J906</accession>
<reference evidence="2" key="1">
    <citation type="submission" date="2015-09" db="EMBL/GenBank/DDBJ databases">
        <authorList>
            <consortium name="Pathogen Informatics"/>
        </authorList>
    </citation>
    <scope>NUCLEOTIDE SEQUENCE [LARGE SCALE GENOMIC DNA]</scope>
    <source>
        <strain evidence="2">Lake Konstanz</strain>
    </source>
</reference>
<keyword evidence="2" id="KW-1185">Reference proteome</keyword>
<protein>
    <submittedName>
        <fullName evidence="1">GPI-anchored surface protein, putative</fullName>
    </submittedName>
</protein>
<proteinExistence type="predicted"/>
<dbReference type="VEuPathDB" id="TriTrypDB:BSAL_91210"/>